<sequence length="176" mass="19427">MAPCLAASLRGCLEEVSDPRSAHACRHPLTSVLFLALTAVIGGADTWVEVEEFGQDHRAWFERWLCLPHGIPSHDTFGRVFALLDPEQPGWGLPGGCRACTACSPVRRRSWTARPPGARTTGVTVGRPCTRSAPTPVRAGWCWPCWTWRVPPSPWMPSVARRNWLGTSGRNRPTMC</sequence>
<organism evidence="2">
    <name type="scientific">Caldilineaceae bacterium SB0662_bin_9</name>
    <dbReference type="NCBI Taxonomy" id="2605258"/>
    <lineage>
        <taxon>Bacteria</taxon>
        <taxon>Bacillati</taxon>
        <taxon>Chloroflexota</taxon>
        <taxon>Caldilineae</taxon>
        <taxon>Caldilineales</taxon>
        <taxon>Caldilineaceae</taxon>
    </lineage>
</organism>
<dbReference type="InterPro" id="IPR051698">
    <property type="entry name" value="Transposase_11-like"/>
</dbReference>
<reference evidence="2" key="1">
    <citation type="submission" date="2019-09" db="EMBL/GenBank/DDBJ databases">
        <title>Characterisation of the sponge microbiome using genome-centric metagenomics.</title>
        <authorList>
            <person name="Engelberts J.P."/>
            <person name="Robbins S.J."/>
            <person name="De Goeij J.M."/>
            <person name="Aranda M."/>
            <person name="Bell S.C."/>
            <person name="Webster N.S."/>
        </authorList>
    </citation>
    <scope>NUCLEOTIDE SEQUENCE</scope>
    <source>
        <strain evidence="2">SB0662_bin_9</strain>
    </source>
</reference>
<dbReference type="AlphaFoldDB" id="A0A6B1DVR5"/>
<feature type="domain" description="H repeat-associated protein N-terminal" evidence="1">
    <location>
        <begin position="12"/>
        <end position="88"/>
    </location>
</feature>
<comment type="caution">
    <text evidence="2">The sequence shown here is derived from an EMBL/GenBank/DDBJ whole genome shotgun (WGS) entry which is preliminary data.</text>
</comment>
<dbReference type="PANTHER" id="PTHR30298:SF0">
    <property type="entry name" value="PROTEIN YBFL-RELATED"/>
    <property type="match status" value="1"/>
</dbReference>
<proteinExistence type="predicted"/>
<name>A0A6B1DVR5_9CHLR</name>
<dbReference type="InterPro" id="IPR032806">
    <property type="entry name" value="YbfD_N"/>
</dbReference>
<gene>
    <name evidence="2" type="ORF">F4Y08_13435</name>
</gene>
<dbReference type="EMBL" id="VXPY01000094">
    <property type="protein sequence ID" value="MYD91318.1"/>
    <property type="molecule type" value="Genomic_DNA"/>
</dbReference>
<protein>
    <submittedName>
        <fullName evidence="2">Transposase family protein</fullName>
    </submittedName>
</protein>
<accession>A0A6B1DVR5</accession>
<dbReference type="Pfam" id="PF13808">
    <property type="entry name" value="DDE_Tnp_1_assoc"/>
    <property type="match status" value="1"/>
</dbReference>
<evidence type="ECO:0000313" key="2">
    <source>
        <dbReference type="EMBL" id="MYD91318.1"/>
    </source>
</evidence>
<evidence type="ECO:0000259" key="1">
    <source>
        <dbReference type="Pfam" id="PF13808"/>
    </source>
</evidence>
<dbReference type="PANTHER" id="PTHR30298">
    <property type="entry name" value="H REPEAT-ASSOCIATED PREDICTED TRANSPOSASE"/>
    <property type="match status" value="1"/>
</dbReference>